<organism evidence="1 2">
    <name type="scientific">Chaenocephalus aceratus</name>
    <name type="common">Blackfin icefish</name>
    <name type="synonym">Chaenichthys aceratus</name>
    <dbReference type="NCBI Taxonomy" id="36190"/>
    <lineage>
        <taxon>Eukaryota</taxon>
        <taxon>Metazoa</taxon>
        <taxon>Chordata</taxon>
        <taxon>Craniata</taxon>
        <taxon>Vertebrata</taxon>
        <taxon>Euteleostomi</taxon>
        <taxon>Actinopterygii</taxon>
        <taxon>Neopterygii</taxon>
        <taxon>Teleostei</taxon>
        <taxon>Neoteleostei</taxon>
        <taxon>Acanthomorphata</taxon>
        <taxon>Eupercaria</taxon>
        <taxon>Perciformes</taxon>
        <taxon>Notothenioidei</taxon>
        <taxon>Channichthyidae</taxon>
        <taxon>Chaenocephalus</taxon>
    </lineage>
</organism>
<reference evidence="1" key="1">
    <citation type="submission" date="2022-05" db="EMBL/GenBank/DDBJ databases">
        <title>Chromosome-level genome of Chaenocephalus aceratus.</title>
        <authorList>
            <person name="Park H."/>
        </authorList>
    </citation>
    <scope>NUCLEOTIDE SEQUENCE</scope>
    <source>
        <strain evidence="1">KU_202001</strain>
    </source>
</reference>
<dbReference type="EMBL" id="CM043799">
    <property type="protein sequence ID" value="KAI4803902.1"/>
    <property type="molecule type" value="Genomic_DNA"/>
</dbReference>
<sequence length="57" mass="6083">SVQQVLLSSPTPVGGDRLKSRLLTVLSSLSWHQTASLTPSPTTAAVYSEEVLLVYVV</sequence>
<dbReference type="Proteomes" id="UP001057452">
    <property type="component" value="Chromosome 15"/>
</dbReference>
<protein>
    <submittedName>
        <fullName evidence="1">Uncharacterized protein</fullName>
    </submittedName>
</protein>
<feature type="non-terminal residue" evidence="1">
    <location>
        <position position="1"/>
    </location>
</feature>
<gene>
    <name evidence="1" type="ORF">KUCAC02_025549</name>
</gene>
<name>A0ACB9VUD5_CHAAC</name>
<feature type="non-terminal residue" evidence="1">
    <location>
        <position position="57"/>
    </location>
</feature>
<proteinExistence type="predicted"/>
<evidence type="ECO:0000313" key="2">
    <source>
        <dbReference type="Proteomes" id="UP001057452"/>
    </source>
</evidence>
<comment type="caution">
    <text evidence="1">The sequence shown here is derived from an EMBL/GenBank/DDBJ whole genome shotgun (WGS) entry which is preliminary data.</text>
</comment>
<keyword evidence="2" id="KW-1185">Reference proteome</keyword>
<accession>A0ACB9VUD5</accession>
<evidence type="ECO:0000313" key="1">
    <source>
        <dbReference type="EMBL" id="KAI4803902.1"/>
    </source>
</evidence>